<dbReference type="EMBL" id="HADZ01007188">
    <property type="protein sequence ID" value="SBP71129.1"/>
    <property type="molecule type" value="Transcribed_RNA"/>
</dbReference>
<feature type="chain" id="PRO_5015056164" evidence="1">
    <location>
        <begin position="22"/>
        <end position="146"/>
    </location>
</feature>
<evidence type="ECO:0000256" key="1">
    <source>
        <dbReference type="SAM" id="SignalP"/>
    </source>
</evidence>
<evidence type="ECO:0000313" key="2">
    <source>
        <dbReference type="EMBL" id="SBQ43031.1"/>
    </source>
</evidence>
<proteinExistence type="predicted"/>
<reference evidence="2" key="1">
    <citation type="submission" date="2016-05" db="EMBL/GenBank/DDBJ databases">
        <authorList>
            <person name="Lavstsen T."/>
            <person name="Jespersen J.S."/>
        </authorList>
    </citation>
    <scope>NUCLEOTIDE SEQUENCE</scope>
    <source>
        <tissue evidence="2">Brain</tissue>
    </source>
</reference>
<sequence length="146" mass="15656">MFCHPITSCLSVLVTLVPLSALRLRSPPWVPHGPLQNTARWNHGPSTMSMDDNLTDVLLSSPFQPNFNGSSKCSQLCSGAERADGSLDAAYMMHYGCNNEICGSAHSKHLHGALSLSEGMKIEAVLAPIPSFPLGDTCIYDVTGQI</sequence>
<feature type="signal peptide" evidence="1">
    <location>
        <begin position="1"/>
        <end position="21"/>
    </location>
</feature>
<reference evidence="2" key="2">
    <citation type="submission" date="2016-06" db="EMBL/GenBank/DDBJ databases">
        <title>The genome of a short-lived fish provides insights into sex chromosome evolution and the genetic control of aging.</title>
        <authorList>
            <person name="Reichwald K."/>
            <person name="Felder M."/>
            <person name="Petzold A."/>
            <person name="Koch P."/>
            <person name="Groth M."/>
            <person name="Platzer M."/>
        </authorList>
    </citation>
    <scope>NUCLEOTIDE SEQUENCE</scope>
    <source>
        <tissue evidence="2">Brain</tissue>
    </source>
</reference>
<gene>
    <name evidence="2" type="primary">Nfu_g_1_005865</name>
</gene>
<dbReference type="EMBL" id="HAEA01014551">
    <property type="protein sequence ID" value="SBQ43031.1"/>
    <property type="molecule type" value="Transcribed_RNA"/>
</dbReference>
<dbReference type="AlphaFoldDB" id="A0A1A8EBQ2"/>
<protein>
    <submittedName>
        <fullName evidence="2">Uncharacterized protein</fullName>
    </submittedName>
</protein>
<name>A0A1A8EBQ2_NOTKA</name>
<accession>A0A1A8EBQ2</accession>
<organism evidence="2">
    <name type="scientific">Nothobranchius kadleci</name>
    <name type="common">African annual killifish</name>
    <dbReference type="NCBI Taxonomy" id="1051664"/>
    <lineage>
        <taxon>Eukaryota</taxon>
        <taxon>Metazoa</taxon>
        <taxon>Chordata</taxon>
        <taxon>Craniata</taxon>
        <taxon>Vertebrata</taxon>
        <taxon>Euteleostomi</taxon>
        <taxon>Actinopterygii</taxon>
        <taxon>Neopterygii</taxon>
        <taxon>Teleostei</taxon>
        <taxon>Neoteleostei</taxon>
        <taxon>Acanthomorphata</taxon>
        <taxon>Ovalentaria</taxon>
        <taxon>Atherinomorphae</taxon>
        <taxon>Cyprinodontiformes</taxon>
        <taxon>Nothobranchiidae</taxon>
        <taxon>Nothobranchius</taxon>
    </lineage>
</organism>
<keyword evidence="1" id="KW-0732">Signal</keyword>